<organism evidence="2 3">
    <name type="scientific">Thalassiosira pseudonana</name>
    <name type="common">Marine diatom</name>
    <name type="synonym">Cyclotella nana</name>
    <dbReference type="NCBI Taxonomy" id="35128"/>
    <lineage>
        <taxon>Eukaryota</taxon>
        <taxon>Sar</taxon>
        <taxon>Stramenopiles</taxon>
        <taxon>Ochrophyta</taxon>
        <taxon>Bacillariophyta</taxon>
        <taxon>Coscinodiscophyceae</taxon>
        <taxon>Thalassiosirophycidae</taxon>
        <taxon>Thalassiosirales</taxon>
        <taxon>Thalassiosiraceae</taxon>
        <taxon>Thalassiosira</taxon>
    </lineage>
</organism>
<dbReference type="EMBL" id="CM000638">
    <property type="protein sequence ID" value="EED96278.1"/>
    <property type="molecule type" value="Genomic_DNA"/>
</dbReference>
<feature type="region of interest" description="Disordered" evidence="1">
    <location>
        <begin position="85"/>
        <end position="126"/>
    </location>
</feature>
<dbReference type="Proteomes" id="UP000001449">
    <property type="component" value="Chromosome 1"/>
</dbReference>
<dbReference type="GeneID" id="7453441"/>
<evidence type="ECO:0000313" key="2">
    <source>
        <dbReference type="EMBL" id="EED96278.1"/>
    </source>
</evidence>
<dbReference type="RefSeq" id="XP_002286637.1">
    <property type="nucleotide sequence ID" value="XM_002286601.1"/>
</dbReference>
<dbReference type="OMA" id="YELKWAG"/>
<gene>
    <name evidence="2" type="ORF">THAPSDRAFT_20673</name>
</gene>
<protein>
    <submittedName>
        <fullName evidence="2">Uncharacterized protein</fullName>
    </submittedName>
</protein>
<reference evidence="2 3" key="1">
    <citation type="journal article" date="2004" name="Science">
        <title>The genome of the diatom Thalassiosira pseudonana: ecology, evolution, and metabolism.</title>
        <authorList>
            <person name="Armbrust E.V."/>
            <person name="Berges J.A."/>
            <person name="Bowler C."/>
            <person name="Green B.R."/>
            <person name="Martinez D."/>
            <person name="Putnam N.H."/>
            <person name="Zhou S."/>
            <person name="Allen A.E."/>
            <person name="Apt K.E."/>
            <person name="Bechner M."/>
            <person name="Brzezinski M.A."/>
            <person name="Chaal B.K."/>
            <person name="Chiovitti A."/>
            <person name="Davis A.K."/>
            <person name="Demarest M.S."/>
            <person name="Detter J.C."/>
            <person name="Glavina T."/>
            <person name="Goodstein D."/>
            <person name="Hadi M.Z."/>
            <person name="Hellsten U."/>
            <person name="Hildebrand M."/>
            <person name="Jenkins B.D."/>
            <person name="Jurka J."/>
            <person name="Kapitonov V.V."/>
            <person name="Kroger N."/>
            <person name="Lau W.W."/>
            <person name="Lane T.W."/>
            <person name="Larimer F.W."/>
            <person name="Lippmeier J.C."/>
            <person name="Lucas S."/>
            <person name="Medina M."/>
            <person name="Montsant A."/>
            <person name="Obornik M."/>
            <person name="Parker M.S."/>
            <person name="Palenik B."/>
            <person name="Pazour G.J."/>
            <person name="Richardson P.M."/>
            <person name="Rynearson T.A."/>
            <person name="Saito M.A."/>
            <person name="Schwartz D.C."/>
            <person name="Thamatrakoln K."/>
            <person name="Valentin K."/>
            <person name="Vardi A."/>
            <person name="Wilkerson F.P."/>
            <person name="Rokhsar D.S."/>
        </authorList>
    </citation>
    <scope>NUCLEOTIDE SEQUENCE [LARGE SCALE GENOMIC DNA]</scope>
    <source>
        <strain evidence="2 3">CCMP1335</strain>
    </source>
</reference>
<evidence type="ECO:0000256" key="1">
    <source>
        <dbReference type="SAM" id="MobiDB-lite"/>
    </source>
</evidence>
<dbReference type="KEGG" id="tps:THAPSDRAFT_20673"/>
<dbReference type="PaxDb" id="35128-Thaps20673"/>
<feature type="compositionally biased region" description="Basic and acidic residues" evidence="1">
    <location>
        <begin position="101"/>
        <end position="116"/>
    </location>
</feature>
<accession>B8BQ04</accession>
<keyword evidence="3" id="KW-1185">Reference proteome</keyword>
<dbReference type="InParanoid" id="B8BQ04"/>
<proteinExistence type="predicted"/>
<sequence>MNDENCPPQEELNISIESVKAGAAVFGSLVFGNEQIEHSLCYSPSPLVNRRNSNNISSSNIQINNNNVQKETTQPLLEGKTLDFEKPAMSPKKRKEKAPHRKVEPAKNEINKDSRQTKVRSGATKITNNTSKRRVGLKLMQPRNNSNSSFSTIDHNISSVNPVINGVRRSKEENIKEKMLSVAELREHRRLENEAAAAFNAETEKTRREVLELRKQLSERFRRAKVDREHKLRAEHLAKVESEIQFKSKVHVEHRRTLKEMEDARRRMSMNDRAKLRQNHREGKERMKLAAIEEDQALFEERHESSVAMRNTNSDNAEKRRRSFAFRNGDARRIRELYAQRQVEEKRIDHESYELKWAGDRDAKDYQKQMAQERRDSLAFRNAEGARIRDLETQMKSDALHDEHESYELKWAGDRDAEERDSLAFRNAEGARIRDLETQMKSDALHDEHESYELKWAGDRDAEEYKRQMAQERRDSLAFRNAEGARIRDLETRDELKWAGDRDAEEYKRQMDQERRDSLAFRNAEGARIRNLETQMKSDALKWAGDRDAEEYKRQMAQERRDSLAFRNAEGARIRDLETQMKSDALHDEHESYELKWAGDRDAEEYKRQMAQERRDSLAFRNAEGARIRNLETQMKSDALHDEHESYELKWAGDRDAEDYQKEMAQERRDSLAFRNNEAARHEAVMTELLSLAREKEHESYILKWAGENDAKVYIAEQEELRRQSLAFRNAEGKRHRDLDAEDHANKVHEQAMNEELNADCQQDVQNYRAECAARDRASLCLRGKEAFANRMRKEIDRQEMLNHDHDSHLLDTAAWQDVNEYVDECKRRKRLSLAFRAKEKRRHFEYAKQQATLAVQRQHRDTQYRSDDARYIEMAKLKEKAQAALKNFNQSPNCSFGSNPFASLLG</sequence>
<dbReference type="AlphaFoldDB" id="B8BQ04"/>
<dbReference type="eggNOG" id="ENOG502SKV2">
    <property type="taxonomic scope" value="Eukaryota"/>
</dbReference>
<feature type="compositionally biased region" description="Basic residues" evidence="1">
    <location>
        <begin position="91"/>
        <end position="100"/>
    </location>
</feature>
<reference evidence="2 3" key="2">
    <citation type="journal article" date="2008" name="Nature">
        <title>The Phaeodactylum genome reveals the evolutionary history of diatom genomes.</title>
        <authorList>
            <person name="Bowler C."/>
            <person name="Allen A.E."/>
            <person name="Badger J.H."/>
            <person name="Grimwood J."/>
            <person name="Jabbari K."/>
            <person name="Kuo A."/>
            <person name="Maheswari U."/>
            <person name="Martens C."/>
            <person name="Maumus F."/>
            <person name="Otillar R.P."/>
            <person name="Rayko E."/>
            <person name="Salamov A."/>
            <person name="Vandepoele K."/>
            <person name="Beszteri B."/>
            <person name="Gruber A."/>
            <person name="Heijde M."/>
            <person name="Katinka M."/>
            <person name="Mock T."/>
            <person name="Valentin K."/>
            <person name="Verret F."/>
            <person name="Berges J.A."/>
            <person name="Brownlee C."/>
            <person name="Cadoret J.P."/>
            <person name="Chiovitti A."/>
            <person name="Choi C.J."/>
            <person name="Coesel S."/>
            <person name="De Martino A."/>
            <person name="Detter J.C."/>
            <person name="Durkin C."/>
            <person name="Falciatore A."/>
            <person name="Fournet J."/>
            <person name="Haruta M."/>
            <person name="Huysman M.J."/>
            <person name="Jenkins B.D."/>
            <person name="Jiroutova K."/>
            <person name="Jorgensen R.E."/>
            <person name="Joubert Y."/>
            <person name="Kaplan A."/>
            <person name="Kroger N."/>
            <person name="Kroth P.G."/>
            <person name="La Roche J."/>
            <person name="Lindquist E."/>
            <person name="Lommer M."/>
            <person name="Martin-Jezequel V."/>
            <person name="Lopez P.J."/>
            <person name="Lucas S."/>
            <person name="Mangogna M."/>
            <person name="McGinnis K."/>
            <person name="Medlin L.K."/>
            <person name="Montsant A."/>
            <person name="Oudot-Le Secq M.P."/>
            <person name="Napoli C."/>
            <person name="Obornik M."/>
            <person name="Parker M.S."/>
            <person name="Petit J.L."/>
            <person name="Porcel B.M."/>
            <person name="Poulsen N."/>
            <person name="Robison M."/>
            <person name="Rychlewski L."/>
            <person name="Rynearson T.A."/>
            <person name="Schmutz J."/>
            <person name="Shapiro H."/>
            <person name="Siaut M."/>
            <person name="Stanley M."/>
            <person name="Sussman M.R."/>
            <person name="Taylor A.R."/>
            <person name="Vardi A."/>
            <person name="von Dassow P."/>
            <person name="Vyverman W."/>
            <person name="Willis A."/>
            <person name="Wyrwicz L.S."/>
            <person name="Rokhsar D.S."/>
            <person name="Weissenbach J."/>
            <person name="Armbrust E.V."/>
            <person name="Green B.R."/>
            <person name="Van de Peer Y."/>
            <person name="Grigoriev I.V."/>
        </authorList>
    </citation>
    <scope>NUCLEOTIDE SEQUENCE [LARGE SCALE GENOMIC DNA]</scope>
    <source>
        <strain evidence="2 3">CCMP1335</strain>
    </source>
</reference>
<evidence type="ECO:0000313" key="3">
    <source>
        <dbReference type="Proteomes" id="UP000001449"/>
    </source>
</evidence>
<dbReference type="HOGENOM" id="CLU_320179_0_0_1"/>
<name>B8BQ04_THAPS</name>